<organism evidence="2 3">
    <name type="scientific">Saitoella complicata (strain BCRC 22490 / CBS 7301 / JCM 7358 / NBRC 10748 / NRRL Y-17804)</name>
    <dbReference type="NCBI Taxonomy" id="698492"/>
    <lineage>
        <taxon>Eukaryota</taxon>
        <taxon>Fungi</taxon>
        <taxon>Dikarya</taxon>
        <taxon>Ascomycota</taxon>
        <taxon>Taphrinomycotina</taxon>
        <taxon>Taphrinomycotina incertae sedis</taxon>
        <taxon>Saitoella</taxon>
    </lineage>
</organism>
<dbReference type="Pfam" id="PF09428">
    <property type="entry name" value="DUF2011"/>
    <property type="match status" value="1"/>
</dbReference>
<dbReference type="EMBL" id="BACD03000010">
    <property type="protein sequence ID" value="GAO47704.1"/>
    <property type="molecule type" value="Genomic_DNA"/>
</dbReference>
<reference evidence="2 3" key="2">
    <citation type="journal article" date="2014" name="J. Gen. Appl. Microbiol.">
        <title>The early diverging ascomycetous budding yeast Saitoella complicata has three histone deacetylases belonging to the Clr6, Hos2, and Rpd3 lineages.</title>
        <authorList>
            <person name="Nishida H."/>
            <person name="Matsumoto T."/>
            <person name="Kondo S."/>
            <person name="Hamamoto M."/>
            <person name="Yoshikawa H."/>
        </authorList>
    </citation>
    <scope>NUCLEOTIDE SEQUENCE [LARGE SCALE GENOMIC DNA]</scope>
    <source>
        <strain evidence="2 3">NRRL Y-17804</strain>
    </source>
</reference>
<feature type="compositionally biased region" description="Basic residues" evidence="1">
    <location>
        <begin position="176"/>
        <end position="186"/>
    </location>
</feature>
<feature type="region of interest" description="Disordered" evidence="1">
    <location>
        <begin position="1"/>
        <end position="30"/>
    </location>
</feature>
<keyword evidence="3" id="KW-1185">Reference proteome</keyword>
<dbReference type="Proteomes" id="UP000033140">
    <property type="component" value="Unassembled WGS sequence"/>
</dbReference>
<feature type="compositionally biased region" description="Gly residues" evidence="1">
    <location>
        <begin position="209"/>
        <end position="222"/>
    </location>
</feature>
<evidence type="ECO:0000313" key="2">
    <source>
        <dbReference type="EMBL" id="GAO47704.1"/>
    </source>
</evidence>
<proteinExistence type="predicted"/>
<accession>A0A0E9NCZ0</accession>
<dbReference type="OrthoDB" id="5425061at2759"/>
<name>A0A0E9NCZ0_SAICN</name>
<protein>
    <submittedName>
        <fullName evidence="2">Uncharacterized protein</fullName>
    </submittedName>
</protein>
<reference evidence="2 3" key="1">
    <citation type="journal article" date="2011" name="J. Gen. Appl. Microbiol.">
        <title>Draft genome sequencing of the enigmatic yeast Saitoella complicata.</title>
        <authorList>
            <person name="Nishida H."/>
            <person name="Hamamoto M."/>
            <person name="Sugiyama J."/>
        </authorList>
    </citation>
    <scope>NUCLEOTIDE SEQUENCE [LARGE SCALE GENOMIC DNA]</scope>
    <source>
        <strain evidence="2 3">NRRL Y-17804</strain>
    </source>
</reference>
<feature type="region of interest" description="Disordered" evidence="1">
    <location>
        <begin position="173"/>
        <end position="230"/>
    </location>
</feature>
<dbReference type="RefSeq" id="XP_019020986.1">
    <property type="nucleotide sequence ID" value="XM_019168569.1"/>
</dbReference>
<sequence>MSFGGQRTTRAELFASDDADHTDHAQENDAETRAAILAALSASLTLPPVASDSVPITTPPANEEEGGEEVFEFNLFGGGGGMKIKVADDAPVEEKWVRRERPMSYYVVDPSDEVRRAQIEAAAISGTQILQLSTHSLEPLLTKPRKLLRISAHTRRPIPAHLPPTITAAEYEAANPRRRWRPSKKRREFEKRKKAEAEEKARRKTAKAGRGGVRGGQVGSAAGGRKWATE</sequence>
<feature type="compositionally biased region" description="Basic and acidic residues" evidence="1">
    <location>
        <begin position="187"/>
        <end position="201"/>
    </location>
</feature>
<reference evidence="2 3" key="3">
    <citation type="journal article" date="2015" name="Genome Announc.">
        <title>Draft Genome Sequence of the Archiascomycetous Yeast Saitoella complicata.</title>
        <authorList>
            <person name="Yamauchi K."/>
            <person name="Kondo S."/>
            <person name="Hamamoto M."/>
            <person name="Takahashi Y."/>
            <person name="Ogura Y."/>
            <person name="Hayashi T."/>
            <person name="Nishida H."/>
        </authorList>
    </citation>
    <scope>NUCLEOTIDE SEQUENCE [LARGE SCALE GENOMIC DNA]</scope>
    <source>
        <strain evidence="2 3">NRRL Y-17804</strain>
    </source>
</reference>
<gene>
    <name evidence="2" type="ORF">G7K_1903-t1</name>
</gene>
<evidence type="ECO:0000256" key="1">
    <source>
        <dbReference type="SAM" id="MobiDB-lite"/>
    </source>
</evidence>
<comment type="caution">
    <text evidence="2">The sequence shown here is derived from an EMBL/GenBank/DDBJ whole genome shotgun (WGS) entry which is preliminary data.</text>
</comment>
<dbReference type="InterPro" id="IPR018555">
    <property type="entry name" value="C630.06c-like"/>
</dbReference>
<feature type="compositionally biased region" description="Basic and acidic residues" evidence="1">
    <location>
        <begin position="18"/>
        <end position="30"/>
    </location>
</feature>
<dbReference type="AlphaFoldDB" id="A0A0E9NCZ0"/>
<evidence type="ECO:0000313" key="3">
    <source>
        <dbReference type="Proteomes" id="UP000033140"/>
    </source>
</evidence>